<evidence type="ECO:0000313" key="2">
    <source>
        <dbReference type="Proteomes" id="UP000243978"/>
    </source>
</evidence>
<accession>A0A2T6BHP0</accession>
<dbReference type="AlphaFoldDB" id="A0A2T6BHP0"/>
<evidence type="ECO:0000313" key="1">
    <source>
        <dbReference type="EMBL" id="PTX55574.1"/>
    </source>
</evidence>
<dbReference type="OrthoDB" id="9811423at2"/>
<sequence length="75" mass="8424">MSSEIWQRDEVQSPCVKICVVHPAERICTGCLRTIDEIGAWSRMSNDARAALLEELPSRAARLKVRRGGRKARMG</sequence>
<reference evidence="1 2" key="1">
    <citation type="submission" date="2018-04" db="EMBL/GenBank/DDBJ databases">
        <title>Genomic Encyclopedia of Archaeal and Bacterial Type Strains, Phase II (KMG-II): from individual species to whole genera.</title>
        <authorList>
            <person name="Goeker M."/>
        </authorList>
    </citation>
    <scope>NUCLEOTIDE SEQUENCE [LARGE SCALE GENOMIC DNA]</scope>
    <source>
        <strain evidence="1 2">DSM 100977</strain>
    </source>
</reference>
<organism evidence="1 2">
    <name type="scientific">Litoreibacter ponti</name>
    <dbReference type="NCBI Taxonomy" id="1510457"/>
    <lineage>
        <taxon>Bacteria</taxon>
        <taxon>Pseudomonadati</taxon>
        <taxon>Pseudomonadota</taxon>
        <taxon>Alphaproteobacteria</taxon>
        <taxon>Rhodobacterales</taxon>
        <taxon>Roseobacteraceae</taxon>
        <taxon>Litoreibacter</taxon>
    </lineage>
</organism>
<dbReference type="PANTHER" id="PTHR35175">
    <property type="entry name" value="DUF1289 DOMAIN-CONTAINING PROTEIN"/>
    <property type="match status" value="1"/>
</dbReference>
<proteinExistence type="predicted"/>
<keyword evidence="2" id="KW-1185">Reference proteome</keyword>
<protein>
    <recommendedName>
        <fullName evidence="3">Fe-S protein YdhL (DUF1289 family)</fullName>
    </recommendedName>
</protein>
<dbReference type="Proteomes" id="UP000243978">
    <property type="component" value="Unassembled WGS sequence"/>
</dbReference>
<dbReference type="PANTHER" id="PTHR35175:SF2">
    <property type="entry name" value="DUF1289 DOMAIN-CONTAINING PROTEIN"/>
    <property type="match status" value="1"/>
</dbReference>
<name>A0A2T6BHP0_9RHOB</name>
<dbReference type="EMBL" id="QBKS01000001">
    <property type="protein sequence ID" value="PTX55574.1"/>
    <property type="molecule type" value="Genomic_DNA"/>
</dbReference>
<dbReference type="RefSeq" id="WP_107843853.1">
    <property type="nucleotide sequence ID" value="NZ_QBKS01000001.1"/>
</dbReference>
<gene>
    <name evidence="1" type="ORF">C8N43_0213</name>
</gene>
<comment type="caution">
    <text evidence="1">The sequence shown here is derived from an EMBL/GenBank/DDBJ whole genome shotgun (WGS) entry which is preliminary data.</text>
</comment>
<evidence type="ECO:0008006" key="3">
    <source>
        <dbReference type="Google" id="ProtNLM"/>
    </source>
</evidence>
<dbReference type="Pfam" id="PF06945">
    <property type="entry name" value="DUF1289"/>
    <property type="match status" value="1"/>
</dbReference>
<dbReference type="InterPro" id="IPR010710">
    <property type="entry name" value="DUF1289"/>
</dbReference>